<keyword evidence="6" id="KW-0029">Amino-acid transport</keyword>
<evidence type="ECO:0000256" key="5">
    <source>
        <dbReference type="ARBA" id="ARBA00022967"/>
    </source>
</evidence>
<dbReference type="SUPFAM" id="SSF55021">
    <property type="entry name" value="ACT-like"/>
    <property type="match status" value="1"/>
</dbReference>
<comment type="caution">
    <text evidence="9">The sequence shown here is derived from an EMBL/GenBank/DDBJ whole genome shotgun (WGS) entry which is preliminary data.</text>
</comment>
<keyword evidence="7" id="KW-0472">Membrane</keyword>
<protein>
    <submittedName>
        <fullName evidence="9">Methionine ABC transporter ATP-binding protein</fullName>
    </submittedName>
</protein>
<dbReference type="Gene3D" id="3.30.70.260">
    <property type="match status" value="1"/>
</dbReference>
<dbReference type="GO" id="GO:0005524">
    <property type="term" value="F:ATP binding"/>
    <property type="evidence" value="ECO:0007669"/>
    <property type="project" value="UniProtKB-KW"/>
</dbReference>
<dbReference type="InterPro" id="IPR027417">
    <property type="entry name" value="P-loop_NTPase"/>
</dbReference>
<dbReference type="Gene3D" id="3.40.50.300">
    <property type="entry name" value="P-loop containing nucleotide triphosphate hydrolases"/>
    <property type="match status" value="1"/>
</dbReference>
<evidence type="ECO:0000256" key="1">
    <source>
        <dbReference type="ARBA" id="ARBA00022448"/>
    </source>
</evidence>
<reference evidence="10" key="1">
    <citation type="journal article" date="2019" name="Int. J. Syst. Evol. Microbiol.">
        <title>The Global Catalogue of Microorganisms (GCM) 10K type strain sequencing project: providing services to taxonomists for standard genome sequencing and annotation.</title>
        <authorList>
            <consortium name="The Broad Institute Genomics Platform"/>
            <consortium name="The Broad Institute Genome Sequencing Center for Infectious Disease"/>
            <person name="Wu L."/>
            <person name="Ma J."/>
        </authorList>
    </citation>
    <scope>NUCLEOTIDE SEQUENCE [LARGE SCALE GENOMIC DNA]</scope>
    <source>
        <strain evidence="10">KCTC 42087</strain>
    </source>
</reference>
<dbReference type="PROSITE" id="PS50893">
    <property type="entry name" value="ABC_TRANSPORTER_2"/>
    <property type="match status" value="1"/>
</dbReference>
<dbReference type="SMART" id="SM00930">
    <property type="entry name" value="NIL"/>
    <property type="match status" value="1"/>
</dbReference>
<keyword evidence="3" id="KW-0547">Nucleotide-binding</keyword>
<keyword evidence="10" id="KW-1185">Reference proteome</keyword>
<feature type="domain" description="ABC transporter" evidence="8">
    <location>
        <begin position="31"/>
        <end position="273"/>
    </location>
</feature>
<keyword evidence="2" id="KW-1003">Cell membrane</keyword>
<dbReference type="PROSITE" id="PS00211">
    <property type="entry name" value="ABC_TRANSPORTER_1"/>
    <property type="match status" value="1"/>
</dbReference>
<dbReference type="EMBL" id="JBHSON010000002">
    <property type="protein sequence ID" value="MFC5744403.1"/>
    <property type="molecule type" value="Genomic_DNA"/>
</dbReference>
<dbReference type="InterPro" id="IPR003439">
    <property type="entry name" value="ABC_transporter-like_ATP-bd"/>
</dbReference>
<dbReference type="PANTHER" id="PTHR43166:SF30">
    <property type="entry name" value="METHIONINE IMPORT ATP-BINDING PROTEIN METN"/>
    <property type="match status" value="1"/>
</dbReference>
<dbReference type="SMART" id="SM00382">
    <property type="entry name" value="AAA"/>
    <property type="match status" value="1"/>
</dbReference>
<proteinExistence type="predicted"/>
<dbReference type="Proteomes" id="UP001596074">
    <property type="component" value="Unassembled WGS sequence"/>
</dbReference>
<keyword evidence="1" id="KW-0813">Transport</keyword>
<dbReference type="Pfam" id="PF00005">
    <property type="entry name" value="ABC_tran"/>
    <property type="match status" value="1"/>
</dbReference>
<organism evidence="9 10">
    <name type="scientific">Actinomadura rugatobispora</name>
    <dbReference type="NCBI Taxonomy" id="1994"/>
    <lineage>
        <taxon>Bacteria</taxon>
        <taxon>Bacillati</taxon>
        <taxon>Actinomycetota</taxon>
        <taxon>Actinomycetes</taxon>
        <taxon>Streptosporangiales</taxon>
        <taxon>Thermomonosporaceae</taxon>
        <taxon>Actinomadura</taxon>
    </lineage>
</organism>
<keyword evidence="5" id="KW-1278">Translocase</keyword>
<dbReference type="InterPro" id="IPR041701">
    <property type="entry name" value="MetN_ABC"/>
</dbReference>
<dbReference type="InterPro" id="IPR003593">
    <property type="entry name" value="AAA+_ATPase"/>
</dbReference>
<evidence type="ECO:0000256" key="2">
    <source>
        <dbReference type="ARBA" id="ARBA00022475"/>
    </source>
</evidence>
<evidence type="ECO:0000259" key="8">
    <source>
        <dbReference type="PROSITE" id="PS50893"/>
    </source>
</evidence>
<dbReference type="SUPFAM" id="SSF52540">
    <property type="entry name" value="P-loop containing nucleoside triphosphate hydrolases"/>
    <property type="match status" value="1"/>
</dbReference>
<dbReference type="CDD" id="cd03258">
    <property type="entry name" value="ABC_MetN_methionine_transporter"/>
    <property type="match status" value="1"/>
</dbReference>
<evidence type="ECO:0000256" key="3">
    <source>
        <dbReference type="ARBA" id="ARBA00022741"/>
    </source>
</evidence>
<dbReference type="PANTHER" id="PTHR43166">
    <property type="entry name" value="AMINO ACID IMPORT ATP-BINDING PROTEIN"/>
    <property type="match status" value="1"/>
</dbReference>
<dbReference type="InterPro" id="IPR017871">
    <property type="entry name" value="ABC_transporter-like_CS"/>
</dbReference>
<evidence type="ECO:0000256" key="6">
    <source>
        <dbReference type="ARBA" id="ARBA00022970"/>
    </source>
</evidence>
<sequence length="371" mass="40092">MARDPAWCRAAVAMMAITGSGSAPHGSQAHVRLEHVTKRFPGNGRRGAPLTALDDVSLEIDRGEVFGVIGYSGAGKSTLVRMINGLETPTRGRVHVGPHELTALAERARRGVRRDIGMVFQQFNLFRSRTVAGNVAYPLKVAGVARPERDRRVARLLDFVGLLDRAHDHPEQLSGGQKQRVGIARALATEPSLLLADEATSALDPTTTGEVLALLRRVNRELGVTIVIITHELEVIRSIADRVAVLDGGRLVESGSVYEVFAHPRTEAAARFVGTALRDRPPPETLARLRRTHRGRLITVRVRDRAGFQTALAATFLRHQVTAEIVFGGIGELQDRPVGSLTFELTGPPGAVDAALAALRDDGADLVEEDD</sequence>
<dbReference type="InterPro" id="IPR018449">
    <property type="entry name" value="NIL_domain"/>
</dbReference>
<dbReference type="InterPro" id="IPR045865">
    <property type="entry name" value="ACT-like_dom_sf"/>
</dbReference>
<keyword evidence="4 9" id="KW-0067">ATP-binding</keyword>
<evidence type="ECO:0000313" key="9">
    <source>
        <dbReference type="EMBL" id="MFC5744403.1"/>
    </source>
</evidence>
<dbReference type="InterPro" id="IPR050086">
    <property type="entry name" value="MetN_ABC_transporter-like"/>
</dbReference>
<accession>A0ABW0ZPS1</accession>
<dbReference type="RefSeq" id="WP_378279535.1">
    <property type="nucleotide sequence ID" value="NZ_JBHSON010000002.1"/>
</dbReference>
<name>A0ABW0ZPS1_9ACTN</name>
<dbReference type="Pfam" id="PF09383">
    <property type="entry name" value="NIL"/>
    <property type="match status" value="1"/>
</dbReference>
<evidence type="ECO:0000256" key="4">
    <source>
        <dbReference type="ARBA" id="ARBA00022840"/>
    </source>
</evidence>
<gene>
    <name evidence="9" type="ORF">ACFPZN_02115</name>
</gene>
<evidence type="ECO:0000256" key="7">
    <source>
        <dbReference type="ARBA" id="ARBA00023136"/>
    </source>
</evidence>
<evidence type="ECO:0000313" key="10">
    <source>
        <dbReference type="Proteomes" id="UP001596074"/>
    </source>
</evidence>